<evidence type="ECO:0000313" key="6">
    <source>
        <dbReference type="Proteomes" id="UP000654304"/>
    </source>
</evidence>
<gene>
    <name evidence="5" type="ORF">H8K43_09515</name>
</gene>
<keyword evidence="3" id="KW-0472">Membrane</keyword>
<dbReference type="CDD" id="cd01949">
    <property type="entry name" value="GGDEF"/>
    <property type="match status" value="1"/>
</dbReference>
<dbReference type="InterPro" id="IPR043128">
    <property type="entry name" value="Rev_trsase/Diguanyl_cyclase"/>
</dbReference>
<feature type="transmembrane region" description="Helical" evidence="3">
    <location>
        <begin position="20"/>
        <end position="37"/>
    </location>
</feature>
<dbReference type="Proteomes" id="UP000654304">
    <property type="component" value="Unassembled WGS sequence"/>
</dbReference>
<comment type="catalytic activity">
    <reaction evidence="2">
        <text>2 GTP = 3',3'-c-di-GMP + 2 diphosphate</text>
        <dbReference type="Rhea" id="RHEA:24898"/>
        <dbReference type="ChEBI" id="CHEBI:33019"/>
        <dbReference type="ChEBI" id="CHEBI:37565"/>
        <dbReference type="ChEBI" id="CHEBI:58805"/>
        <dbReference type="EC" id="2.7.7.65"/>
    </reaction>
</comment>
<reference evidence="5 6" key="1">
    <citation type="submission" date="2020-08" db="EMBL/GenBank/DDBJ databases">
        <title>Novel species isolated from subtropical streams in China.</title>
        <authorList>
            <person name="Lu H."/>
        </authorList>
    </citation>
    <scope>NUCLEOTIDE SEQUENCE [LARGE SCALE GENOMIC DNA]</scope>
    <source>
        <strain evidence="5 6">CY22W</strain>
    </source>
</reference>
<dbReference type="PROSITE" id="PS50887">
    <property type="entry name" value="GGDEF"/>
    <property type="match status" value="1"/>
</dbReference>
<protein>
    <recommendedName>
        <fullName evidence="1">diguanylate cyclase</fullName>
        <ecNumber evidence="1">2.7.7.65</ecNumber>
    </recommendedName>
</protein>
<keyword evidence="3" id="KW-1133">Transmembrane helix</keyword>
<dbReference type="Gene3D" id="3.30.70.270">
    <property type="match status" value="1"/>
</dbReference>
<dbReference type="PANTHER" id="PTHR45138:SF9">
    <property type="entry name" value="DIGUANYLATE CYCLASE DGCM-RELATED"/>
    <property type="match status" value="1"/>
</dbReference>
<comment type="caution">
    <text evidence="5">The sequence shown here is derived from an EMBL/GenBank/DDBJ whole genome shotgun (WGS) entry which is preliminary data.</text>
</comment>
<keyword evidence="3" id="KW-0812">Transmembrane</keyword>
<dbReference type="Pfam" id="PF00990">
    <property type="entry name" value="GGDEF"/>
    <property type="match status" value="1"/>
</dbReference>
<feature type="domain" description="GGDEF" evidence="4">
    <location>
        <begin position="280"/>
        <end position="415"/>
    </location>
</feature>
<dbReference type="SMART" id="SM00267">
    <property type="entry name" value="GGDEF"/>
    <property type="match status" value="1"/>
</dbReference>
<dbReference type="EC" id="2.7.7.65" evidence="1"/>
<evidence type="ECO:0000256" key="3">
    <source>
        <dbReference type="SAM" id="Phobius"/>
    </source>
</evidence>
<dbReference type="Gene3D" id="6.10.340.10">
    <property type="match status" value="1"/>
</dbReference>
<dbReference type="RefSeq" id="WP_186903605.1">
    <property type="nucleotide sequence ID" value="NZ_JACOGD010000004.1"/>
</dbReference>
<evidence type="ECO:0000256" key="1">
    <source>
        <dbReference type="ARBA" id="ARBA00012528"/>
    </source>
</evidence>
<dbReference type="NCBIfam" id="TIGR00254">
    <property type="entry name" value="GGDEF"/>
    <property type="match status" value="1"/>
</dbReference>
<dbReference type="EMBL" id="JACOGD010000004">
    <property type="protein sequence ID" value="MBC3931908.1"/>
    <property type="molecule type" value="Genomic_DNA"/>
</dbReference>
<dbReference type="InterPro" id="IPR050469">
    <property type="entry name" value="Diguanylate_Cyclase"/>
</dbReference>
<sequence>MSDRVLEPISSSLLRRLFKWLILCILVFSSLQAWLNYRTIERSFNMMVSDVAATHLPLLSVAIWDIEPQAIQKQINLLLDNSHIAYVIIQTSTGQQFVGGDAEKIFNAERIVRNIPAPAEQNGNVGVLELVIDKTVLRQELFRSCMLVAVEVSVLGIFILITVSAILRRDLEKPMHQLADFVQNLQADQLSSQLEPDLEPRHRYTEIGLVLDGFRTMQNSIQKHIHHQDELVHERTLQLEKAMGALKVLSVTDGLTSCYNRLLFNERMPGEIQRAARYQRALSVLFCDIDFFKSVNDQYGHSVGDAVLIAFAHTLKQALRSEVDWLVRYGGEEFLVILPETDLPAALEVAERMRLAVQNELSVLLEDGKLLRITASFGVAQKQDKDSVESLVQRADQWLYFSKTNGRNQVQPRLDEN</sequence>
<dbReference type="InterPro" id="IPR000160">
    <property type="entry name" value="GGDEF_dom"/>
</dbReference>
<evidence type="ECO:0000313" key="5">
    <source>
        <dbReference type="EMBL" id="MBC3931908.1"/>
    </source>
</evidence>
<dbReference type="PANTHER" id="PTHR45138">
    <property type="entry name" value="REGULATORY COMPONENTS OF SENSORY TRANSDUCTION SYSTEM"/>
    <property type="match status" value="1"/>
</dbReference>
<evidence type="ECO:0000259" key="4">
    <source>
        <dbReference type="PROSITE" id="PS50887"/>
    </source>
</evidence>
<keyword evidence="6" id="KW-1185">Reference proteome</keyword>
<name>A0ABR7A4R8_9BURK</name>
<proteinExistence type="predicted"/>
<accession>A0ABR7A4R8</accession>
<organism evidence="5 6">
    <name type="scientific">Undibacterium curvum</name>
    <dbReference type="NCBI Taxonomy" id="2762294"/>
    <lineage>
        <taxon>Bacteria</taxon>
        <taxon>Pseudomonadati</taxon>
        <taxon>Pseudomonadota</taxon>
        <taxon>Betaproteobacteria</taxon>
        <taxon>Burkholderiales</taxon>
        <taxon>Oxalobacteraceae</taxon>
        <taxon>Undibacterium</taxon>
    </lineage>
</organism>
<evidence type="ECO:0000256" key="2">
    <source>
        <dbReference type="ARBA" id="ARBA00034247"/>
    </source>
</evidence>
<dbReference type="SUPFAM" id="SSF55073">
    <property type="entry name" value="Nucleotide cyclase"/>
    <property type="match status" value="1"/>
</dbReference>
<dbReference type="InterPro" id="IPR029787">
    <property type="entry name" value="Nucleotide_cyclase"/>
</dbReference>
<feature type="transmembrane region" description="Helical" evidence="3">
    <location>
        <begin position="144"/>
        <end position="167"/>
    </location>
</feature>